<evidence type="ECO:0000313" key="2">
    <source>
        <dbReference type="Proteomes" id="UP000000768"/>
    </source>
</evidence>
<reference evidence="2" key="2">
    <citation type="journal article" date="2018" name="Plant J.">
        <title>The Sorghum bicolor reference genome: improved assembly, gene annotations, a transcriptome atlas, and signatures of genome organization.</title>
        <authorList>
            <person name="McCormick R.F."/>
            <person name="Truong S.K."/>
            <person name="Sreedasyam A."/>
            <person name="Jenkins J."/>
            <person name="Shu S."/>
            <person name="Sims D."/>
            <person name="Kennedy M."/>
            <person name="Amirebrahimi M."/>
            <person name="Weers B.D."/>
            <person name="McKinley B."/>
            <person name="Mattison A."/>
            <person name="Morishige D.T."/>
            <person name="Grimwood J."/>
            <person name="Schmutz J."/>
            <person name="Mullet J.E."/>
        </authorList>
    </citation>
    <scope>NUCLEOTIDE SEQUENCE [LARGE SCALE GENOMIC DNA]</scope>
    <source>
        <strain evidence="2">cv. BTx623</strain>
    </source>
</reference>
<reference evidence="1 2" key="1">
    <citation type="journal article" date="2009" name="Nature">
        <title>The Sorghum bicolor genome and the diversification of grasses.</title>
        <authorList>
            <person name="Paterson A.H."/>
            <person name="Bowers J.E."/>
            <person name="Bruggmann R."/>
            <person name="Dubchak I."/>
            <person name="Grimwood J."/>
            <person name="Gundlach H."/>
            <person name="Haberer G."/>
            <person name="Hellsten U."/>
            <person name="Mitros T."/>
            <person name="Poliakov A."/>
            <person name="Schmutz J."/>
            <person name="Spannagl M."/>
            <person name="Tang H."/>
            <person name="Wang X."/>
            <person name="Wicker T."/>
            <person name="Bharti A.K."/>
            <person name="Chapman J."/>
            <person name="Feltus F.A."/>
            <person name="Gowik U."/>
            <person name="Grigoriev I.V."/>
            <person name="Lyons E."/>
            <person name="Maher C.A."/>
            <person name="Martis M."/>
            <person name="Narechania A."/>
            <person name="Otillar R.P."/>
            <person name="Penning B.W."/>
            <person name="Salamov A.A."/>
            <person name="Wang Y."/>
            <person name="Zhang L."/>
            <person name="Carpita N.C."/>
            <person name="Freeling M."/>
            <person name="Gingle A.R."/>
            <person name="Hash C.T."/>
            <person name="Keller B."/>
            <person name="Klein P."/>
            <person name="Kresovich S."/>
            <person name="McCann M.C."/>
            <person name="Ming R."/>
            <person name="Peterson D.G."/>
            <person name="Mehboob-ur-Rahman"/>
            <person name="Ware D."/>
            <person name="Westhoff P."/>
            <person name="Mayer K.F."/>
            <person name="Messing J."/>
            <person name="Rokhsar D.S."/>
        </authorList>
    </citation>
    <scope>NUCLEOTIDE SEQUENCE [LARGE SCALE GENOMIC DNA]</scope>
    <source>
        <strain evidence="2">cv. BTx623</strain>
    </source>
</reference>
<evidence type="ECO:0000313" key="1">
    <source>
        <dbReference type="EMBL" id="OQU88362.1"/>
    </source>
</evidence>
<organism evidence="1 2">
    <name type="scientific">Sorghum bicolor</name>
    <name type="common">Sorghum</name>
    <name type="synonym">Sorghum vulgare</name>
    <dbReference type="NCBI Taxonomy" id="4558"/>
    <lineage>
        <taxon>Eukaryota</taxon>
        <taxon>Viridiplantae</taxon>
        <taxon>Streptophyta</taxon>
        <taxon>Embryophyta</taxon>
        <taxon>Tracheophyta</taxon>
        <taxon>Spermatophyta</taxon>
        <taxon>Magnoliopsida</taxon>
        <taxon>Liliopsida</taxon>
        <taxon>Poales</taxon>
        <taxon>Poaceae</taxon>
        <taxon>PACMAD clade</taxon>
        <taxon>Panicoideae</taxon>
        <taxon>Andropogonodae</taxon>
        <taxon>Andropogoneae</taxon>
        <taxon>Sorghinae</taxon>
        <taxon>Sorghum</taxon>
    </lineage>
</organism>
<dbReference type="EMBL" id="CM000761">
    <property type="protein sequence ID" value="OQU88362.1"/>
    <property type="molecule type" value="Genomic_DNA"/>
</dbReference>
<dbReference type="Proteomes" id="UP000000768">
    <property type="component" value="Chromosome 2"/>
</dbReference>
<dbReference type="InParanoid" id="A0A1W0W1X0"/>
<accession>A0A1W0W1X0</accession>
<dbReference type="AlphaFoldDB" id="A0A1W0W1X0"/>
<proteinExistence type="predicted"/>
<keyword evidence="2" id="KW-1185">Reference proteome</keyword>
<gene>
    <name evidence="1" type="ORF">SORBI_3002G018166</name>
</gene>
<dbReference type="Gramene" id="OQU88362">
    <property type="protein sequence ID" value="OQU88362"/>
    <property type="gene ID" value="SORBI_3002G018166"/>
</dbReference>
<protein>
    <submittedName>
        <fullName evidence="1">Uncharacterized protein</fullName>
    </submittedName>
</protein>
<sequence length="132" mass="14682">MLFCFLPVPDEVRPGSTSCWYLLLDDSPTWKLLFLLPSPPFQFLPLPPPPSFRFLTNCWIIHYNGSYCSSCIWYALMVCAASVGRLGSPDWVGCLIGLAFPSSIRCHIGWFSSLVSVSVEGIGKGYPQRCAL</sequence>
<name>A0A1W0W1X0_SORBI</name>